<feature type="compositionally biased region" description="Acidic residues" evidence="1">
    <location>
        <begin position="39"/>
        <end position="70"/>
    </location>
</feature>
<comment type="caution">
    <text evidence="3">The sequence shown here is derived from an EMBL/GenBank/DDBJ whole genome shotgun (WGS) entry which is preliminary data.</text>
</comment>
<feature type="compositionally biased region" description="Acidic residues" evidence="1">
    <location>
        <begin position="90"/>
        <end position="104"/>
    </location>
</feature>
<dbReference type="RefSeq" id="WP_126985262.1">
    <property type="nucleotide sequence ID" value="NZ_ML133852.1"/>
</dbReference>
<feature type="chain" id="PRO_5018785156" evidence="2">
    <location>
        <begin position="31"/>
        <end position="282"/>
    </location>
</feature>
<evidence type="ECO:0000256" key="2">
    <source>
        <dbReference type="SAM" id="SignalP"/>
    </source>
</evidence>
<dbReference type="EMBL" id="QOCI01000002">
    <property type="protein sequence ID" value="RRR19535.1"/>
    <property type="molecule type" value="Genomic_DNA"/>
</dbReference>
<feature type="region of interest" description="Disordered" evidence="1">
    <location>
        <begin position="25"/>
        <end position="109"/>
    </location>
</feature>
<dbReference type="AlphaFoldDB" id="A0A3R8RS24"/>
<name>A0A3R8RS24_9MICO</name>
<proteinExistence type="predicted"/>
<accession>A0A3R8RS24</accession>
<organism evidence="3 4">
    <name type="scientific">Brachybacterium paraconglomeratum</name>
    <dbReference type="NCBI Taxonomy" id="173362"/>
    <lineage>
        <taxon>Bacteria</taxon>
        <taxon>Bacillati</taxon>
        <taxon>Actinomycetota</taxon>
        <taxon>Actinomycetes</taxon>
        <taxon>Micrococcales</taxon>
        <taxon>Dermabacteraceae</taxon>
        <taxon>Brachybacterium</taxon>
    </lineage>
</organism>
<dbReference type="PROSITE" id="PS51257">
    <property type="entry name" value="PROKAR_LIPOPROTEIN"/>
    <property type="match status" value="1"/>
</dbReference>
<keyword evidence="4" id="KW-1185">Reference proteome</keyword>
<sequence length="282" mass="29651">MHAVRRTLAAAAAPLLIAGLAACGSSEEPAATEQAPTVEETDEEKSPTEEPEEESPTEETAGDADEDSPSAEEPGRSDETGDSEGQASDAPEESEGEESGDSDDAGAAGSGITSVEHLWVDDSWTLEEIDDICGEMDLSPANYSDQEGFFSCGPTAASALACQVEAENLVYCITNAPDRSAISFASDKAAEDAGRMPANEDALPIQVTLPGGVTCQPISHDHDQHFEDMFSWYSCDDGSELLTDEDITNTFAVEGETWTVQRSVDKGAPEEVVAETVTFAGT</sequence>
<reference evidence="3 4" key="1">
    <citation type="submission" date="2018-07" db="EMBL/GenBank/DDBJ databases">
        <title>Brachybacteriurn paraconglorneratum KCTC 9916.</title>
        <authorList>
            <person name="Li Y."/>
        </authorList>
    </citation>
    <scope>NUCLEOTIDE SEQUENCE [LARGE SCALE GENOMIC DNA]</scope>
    <source>
        <strain evidence="3 4">KCTC 9916</strain>
    </source>
</reference>
<dbReference type="Proteomes" id="UP000274327">
    <property type="component" value="Unassembled WGS sequence"/>
</dbReference>
<protein>
    <submittedName>
        <fullName evidence="3">Uncharacterized protein</fullName>
    </submittedName>
</protein>
<dbReference type="GeneID" id="78120303"/>
<evidence type="ECO:0000256" key="1">
    <source>
        <dbReference type="SAM" id="MobiDB-lite"/>
    </source>
</evidence>
<evidence type="ECO:0000313" key="3">
    <source>
        <dbReference type="EMBL" id="RRR19535.1"/>
    </source>
</evidence>
<evidence type="ECO:0000313" key="4">
    <source>
        <dbReference type="Proteomes" id="UP000274327"/>
    </source>
</evidence>
<gene>
    <name evidence="3" type="ORF">DS079_04560</name>
</gene>
<feature type="signal peptide" evidence="2">
    <location>
        <begin position="1"/>
        <end position="30"/>
    </location>
</feature>
<keyword evidence="2" id="KW-0732">Signal</keyword>